<sequence>MVFSEARVWLSVGGQQYLGGPLVFSEARVWLSVGGQQYLGGPHVYRYMPDPVSEYARNVSVALRGAVAKYVKLQLFFADKWILVSEVYFNSSEAMVISELL</sequence>
<dbReference type="Gene3D" id="2.60.120.1190">
    <property type="match status" value="1"/>
</dbReference>
<keyword evidence="3" id="KW-0732">Signal</keyword>
<dbReference type="Proteomes" id="UP000711488">
    <property type="component" value="Unassembled WGS sequence"/>
</dbReference>
<dbReference type="EMBL" id="JQDR03006537">
    <property type="protein sequence ID" value="KAA0200078.1"/>
    <property type="molecule type" value="Genomic_DNA"/>
</dbReference>
<reference evidence="9" key="1">
    <citation type="submission" date="2014-08" db="EMBL/GenBank/DDBJ databases">
        <authorList>
            <person name="Murali S."/>
            <person name="Richards S."/>
            <person name="Bandaranaike D."/>
            <person name="Bellair M."/>
            <person name="Blankenburg K."/>
            <person name="Chao H."/>
            <person name="Dinh H."/>
            <person name="Doddapaneni H."/>
            <person name="Dugan-Rocha S."/>
            <person name="Elkadiri S."/>
            <person name="Gnanaolivu R."/>
            <person name="Hughes D."/>
            <person name="Lee S."/>
            <person name="Li M."/>
            <person name="Ming W."/>
            <person name="Munidasa M."/>
            <person name="Muniz J."/>
            <person name="Nguyen L."/>
            <person name="Osuji N."/>
            <person name="Pu L.-L."/>
            <person name="Puazo M."/>
            <person name="Skinner E."/>
            <person name="Qu C."/>
            <person name="Quiroz J."/>
            <person name="Raj R."/>
            <person name="Weissenberger G."/>
            <person name="Xin Y."/>
            <person name="Zou X."/>
            <person name="Han Y."/>
            <person name="Worley K."/>
            <person name="Muzny D."/>
            <person name="Gibbs R."/>
        </authorList>
    </citation>
    <scope>NUCLEOTIDE SEQUENCE</scope>
    <source>
        <strain evidence="9">HAZT.00-mixed</strain>
        <tissue evidence="9">Whole organism</tissue>
    </source>
</reference>
<evidence type="ECO:0000256" key="2">
    <source>
        <dbReference type="ARBA" id="ARBA00022692"/>
    </source>
</evidence>
<dbReference type="Pfam" id="PF21114">
    <property type="entry name" value="DDR1-2_DS-like"/>
    <property type="match status" value="1"/>
</dbReference>
<comment type="caution">
    <text evidence="9">The sequence shown here is derived from an EMBL/GenBank/DDBJ whole genome shotgun (WGS) entry which is preliminary data.</text>
</comment>
<dbReference type="GO" id="GO:0016020">
    <property type="term" value="C:membrane"/>
    <property type="evidence" value="ECO:0007669"/>
    <property type="project" value="UniProtKB-SubCell"/>
</dbReference>
<keyword evidence="4" id="KW-1133">Transmembrane helix</keyword>
<evidence type="ECO:0000313" key="9">
    <source>
        <dbReference type="EMBL" id="KAA0200078.1"/>
    </source>
</evidence>
<evidence type="ECO:0000256" key="5">
    <source>
        <dbReference type="ARBA" id="ARBA00023136"/>
    </source>
</evidence>
<proteinExistence type="predicted"/>
<reference evidence="9" key="2">
    <citation type="journal article" date="2018" name="Environ. Sci. Technol.">
        <title>The Toxicogenome of Hyalella azteca: A Model for Sediment Ecotoxicology and Evolutionary Toxicology.</title>
        <authorList>
            <person name="Poynton H.C."/>
            <person name="Hasenbein S."/>
            <person name="Benoit J.B."/>
            <person name="Sepulveda M.S."/>
            <person name="Poelchau M.F."/>
            <person name="Hughes D.S.T."/>
            <person name="Murali S.C."/>
            <person name="Chen S."/>
            <person name="Glastad K.M."/>
            <person name="Goodisman M.A.D."/>
            <person name="Werren J.H."/>
            <person name="Vineis J.H."/>
            <person name="Bowen J.L."/>
            <person name="Friedrich M."/>
            <person name="Jones J."/>
            <person name="Robertson H.M."/>
            <person name="Feyereisen R."/>
            <person name="Mechler-Hickson A."/>
            <person name="Mathers N."/>
            <person name="Lee C.E."/>
            <person name="Colbourne J.K."/>
            <person name="Biales A."/>
            <person name="Johnston J.S."/>
            <person name="Wellborn G.A."/>
            <person name="Rosendale A.J."/>
            <person name="Cridge A.G."/>
            <person name="Munoz-Torres M.C."/>
            <person name="Bain P.A."/>
            <person name="Manny A.R."/>
            <person name="Major K.M."/>
            <person name="Lambert F.N."/>
            <person name="Vulpe C.D."/>
            <person name="Tuck P."/>
            <person name="Blalock B.J."/>
            <person name="Lin Y.Y."/>
            <person name="Smith M.E."/>
            <person name="Ochoa-Acuna H."/>
            <person name="Chen M.M."/>
            <person name="Childers C.P."/>
            <person name="Qu J."/>
            <person name="Dugan S."/>
            <person name="Lee S.L."/>
            <person name="Chao H."/>
            <person name="Dinh H."/>
            <person name="Han Y."/>
            <person name="Doddapaneni H."/>
            <person name="Worley K.C."/>
            <person name="Muzny D.M."/>
            <person name="Gibbs R.A."/>
            <person name="Richards S."/>
        </authorList>
    </citation>
    <scope>NUCLEOTIDE SEQUENCE</scope>
    <source>
        <strain evidence="9">HAZT.00-mixed</strain>
        <tissue evidence="9">Whole organism</tissue>
    </source>
</reference>
<keyword evidence="6" id="KW-1015">Disulfide bond</keyword>
<evidence type="ECO:0000256" key="4">
    <source>
        <dbReference type="ARBA" id="ARBA00022989"/>
    </source>
</evidence>
<gene>
    <name evidence="9" type="ORF">HAZT_HAZT007352</name>
</gene>
<reference evidence="9" key="3">
    <citation type="submission" date="2019-06" db="EMBL/GenBank/DDBJ databases">
        <authorList>
            <person name="Poynton C."/>
            <person name="Hasenbein S."/>
            <person name="Benoit J.B."/>
            <person name="Sepulveda M.S."/>
            <person name="Poelchau M.F."/>
            <person name="Murali S.C."/>
            <person name="Chen S."/>
            <person name="Glastad K.M."/>
            <person name="Werren J.H."/>
            <person name="Vineis J.H."/>
            <person name="Bowen J.L."/>
            <person name="Friedrich M."/>
            <person name="Jones J."/>
            <person name="Robertson H.M."/>
            <person name="Feyereisen R."/>
            <person name="Mechler-Hickson A."/>
            <person name="Mathers N."/>
            <person name="Lee C.E."/>
            <person name="Colbourne J.K."/>
            <person name="Biales A."/>
            <person name="Johnston J.S."/>
            <person name="Wellborn G.A."/>
            <person name="Rosendale A.J."/>
            <person name="Cridge A.G."/>
            <person name="Munoz-Torres M.C."/>
            <person name="Bain P.A."/>
            <person name="Manny A.R."/>
            <person name="Major K.M."/>
            <person name="Lambert F.N."/>
            <person name="Vulpe C.D."/>
            <person name="Tuck P."/>
            <person name="Blalock B.J."/>
            <person name="Lin Y.-Y."/>
            <person name="Smith M.E."/>
            <person name="Ochoa-Acuna H."/>
            <person name="Chen M.-J.M."/>
            <person name="Childers C.P."/>
            <person name="Qu J."/>
            <person name="Dugan S."/>
            <person name="Lee S.L."/>
            <person name="Chao H."/>
            <person name="Dinh H."/>
            <person name="Han Y."/>
            <person name="Doddapaneni H."/>
            <person name="Worley K.C."/>
            <person name="Muzny D.M."/>
            <person name="Gibbs R.A."/>
            <person name="Richards S."/>
        </authorList>
    </citation>
    <scope>NUCLEOTIDE SEQUENCE</scope>
    <source>
        <strain evidence="9">HAZT.00-mixed</strain>
        <tissue evidence="9">Whole organism</tissue>
    </source>
</reference>
<comment type="subcellular location">
    <subcellularLocation>
        <location evidence="1">Membrane</location>
        <topology evidence="1">Single-pass type I membrane protein</topology>
    </subcellularLocation>
</comment>
<dbReference type="InterPro" id="IPR048525">
    <property type="entry name" value="DDR1-2_DS-like"/>
</dbReference>
<name>A0A6A0H739_HYAAZ</name>
<organism evidence="9">
    <name type="scientific">Hyalella azteca</name>
    <name type="common">Amphipod</name>
    <dbReference type="NCBI Taxonomy" id="294128"/>
    <lineage>
        <taxon>Eukaryota</taxon>
        <taxon>Metazoa</taxon>
        <taxon>Ecdysozoa</taxon>
        <taxon>Arthropoda</taxon>
        <taxon>Crustacea</taxon>
        <taxon>Multicrustacea</taxon>
        <taxon>Malacostraca</taxon>
        <taxon>Eumalacostraca</taxon>
        <taxon>Peracarida</taxon>
        <taxon>Amphipoda</taxon>
        <taxon>Senticaudata</taxon>
        <taxon>Talitrida</taxon>
        <taxon>Talitroidea</taxon>
        <taxon>Hyalellidae</taxon>
        <taxon>Hyalella</taxon>
    </lineage>
</organism>
<protein>
    <recommendedName>
        <fullName evidence="8">Discoidin domain-containing protein</fullName>
    </recommendedName>
</protein>
<evidence type="ECO:0000256" key="3">
    <source>
        <dbReference type="ARBA" id="ARBA00022729"/>
    </source>
</evidence>
<evidence type="ECO:0000256" key="1">
    <source>
        <dbReference type="ARBA" id="ARBA00004479"/>
    </source>
</evidence>
<keyword evidence="5" id="KW-0472">Membrane</keyword>
<evidence type="ECO:0000256" key="6">
    <source>
        <dbReference type="ARBA" id="ARBA00023157"/>
    </source>
</evidence>
<evidence type="ECO:0000256" key="7">
    <source>
        <dbReference type="ARBA" id="ARBA00023180"/>
    </source>
</evidence>
<keyword evidence="2" id="KW-0812">Transmembrane</keyword>
<dbReference type="AlphaFoldDB" id="A0A6A0H739"/>
<feature type="domain" description="Discoidin" evidence="8">
    <location>
        <begin position="22"/>
        <end position="91"/>
    </location>
</feature>
<accession>A0A6A0H739</accession>
<evidence type="ECO:0000259" key="8">
    <source>
        <dbReference type="Pfam" id="PF21114"/>
    </source>
</evidence>
<keyword evidence="7" id="KW-0325">Glycoprotein</keyword>